<accession>A0ABQ8SGP0</accession>
<gene>
    <name evidence="1" type="ORF">ANN_15445</name>
</gene>
<evidence type="ECO:0000313" key="2">
    <source>
        <dbReference type="Proteomes" id="UP001148838"/>
    </source>
</evidence>
<proteinExistence type="predicted"/>
<reference evidence="1 2" key="1">
    <citation type="journal article" date="2022" name="Allergy">
        <title>Genome assembly and annotation of Periplaneta americana reveal a comprehensive cockroach allergen profile.</title>
        <authorList>
            <person name="Wang L."/>
            <person name="Xiong Q."/>
            <person name="Saelim N."/>
            <person name="Wang L."/>
            <person name="Nong W."/>
            <person name="Wan A.T."/>
            <person name="Shi M."/>
            <person name="Liu X."/>
            <person name="Cao Q."/>
            <person name="Hui J.H.L."/>
            <person name="Sookrung N."/>
            <person name="Leung T.F."/>
            <person name="Tungtrongchitr A."/>
            <person name="Tsui S.K.W."/>
        </authorList>
    </citation>
    <scope>NUCLEOTIDE SEQUENCE [LARGE SCALE GENOMIC DNA]</scope>
    <source>
        <strain evidence="1">PWHHKU_190912</strain>
    </source>
</reference>
<dbReference type="EMBL" id="JAJSOF020000027">
    <property type="protein sequence ID" value="KAJ4433188.1"/>
    <property type="molecule type" value="Genomic_DNA"/>
</dbReference>
<sequence length="70" mass="8458">MDVCLDLVGPTHWEKKQKTSKEKVVERFPEVDWSAVDENSEMQYLRLRCFCNRHRTITTYDYNAYLDKII</sequence>
<keyword evidence="2" id="KW-1185">Reference proteome</keyword>
<comment type="caution">
    <text evidence="1">The sequence shown here is derived from an EMBL/GenBank/DDBJ whole genome shotgun (WGS) entry which is preliminary data.</text>
</comment>
<protein>
    <submittedName>
        <fullName evidence="1">Uncharacterized protein</fullName>
    </submittedName>
</protein>
<name>A0ABQ8SGP0_PERAM</name>
<dbReference type="Proteomes" id="UP001148838">
    <property type="component" value="Unassembled WGS sequence"/>
</dbReference>
<organism evidence="1 2">
    <name type="scientific">Periplaneta americana</name>
    <name type="common">American cockroach</name>
    <name type="synonym">Blatta americana</name>
    <dbReference type="NCBI Taxonomy" id="6978"/>
    <lineage>
        <taxon>Eukaryota</taxon>
        <taxon>Metazoa</taxon>
        <taxon>Ecdysozoa</taxon>
        <taxon>Arthropoda</taxon>
        <taxon>Hexapoda</taxon>
        <taxon>Insecta</taxon>
        <taxon>Pterygota</taxon>
        <taxon>Neoptera</taxon>
        <taxon>Polyneoptera</taxon>
        <taxon>Dictyoptera</taxon>
        <taxon>Blattodea</taxon>
        <taxon>Blattoidea</taxon>
        <taxon>Blattidae</taxon>
        <taxon>Blattinae</taxon>
        <taxon>Periplaneta</taxon>
    </lineage>
</organism>
<evidence type="ECO:0000313" key="1">
    <source>
        <dbReference type="EMBL" id="KAJ4433188.1"/>
    </source>
</evidence>